<accession>A0A432YP20</accession>
<dbReference type="SUPFAM" id="SSF52768">
    <property type="entry name" value="Arginase/deacetylase"/>
    <property type="match status" value="1"/>
</dbReference>
<dbReference type="Gene3D" id="3.40.800.20">
    <property type="entry name" value="Histone deacetylase domain"/>
    <property type="match status" value="1"/>
</dbReference>
<organism evidence="3 4">
    <name type="scientific">Idiomarina piscisalsi</name>
    <dbReference type="NCBI Taxonomy" id="1096243"/>
    <lineage>
        <taxon>Bacteria</taxon>
        <taxon>Pseudomonadati</taxon>
        <taxon>Pseudomonadota</taxon>
        <taxon>Gammaproteobacteria</taxon>
        <taxon>Alteromonadales</taxon>
        <taxon>Idiomarinaceae</taxon>
        <taxon>Idiomarina</taxon>
    </lineage>
</organism>
<protein>
    <submittedName>
        <fullName evidence="3">Deacetylase</fullName>
    </submittedName>
</protein>
<evidence type="ECO:0000313" key="4">
    <source>
        <dbReference type="Proteomes" id="UP000288361"/>
    </source>
</evidence>
<dbReference type="Pfam" id="PF00850">
    <property type="entry name" value="Hist_deacetyl"/>
    <property type="match status" value="1"/>
</dbReference>
<dbReference type="InterPro" id="IPR023801">
    <property type="entry name" value="His_deacetylse_dom"/>
</dbReference>
<dbReference type="CDD" id="cd11599">
    <property type="entry name" value="HDAC_classII_2"/>
    <property type="match status" value="1"/>
</dbReference>
<reference evidence="3 4" key="1">
    <citation type="journal article" date="2011" name="Front. Microbiol.">
        <title>Genomic signatures of strain selection and enhancement in Bacillus atrophaeus var. globigii, a historical biowarfare simulant.</title>
        <authorList>
            <person name="Gibbons H.S."/>
            <person name="Broomall S.M."/>
            <person name="McNew L.A."/>
            <person name="Daligault H."/>
            <person name="Chapman C."/>
            <person name="Bruce D."/>
            <person name="Karavis M."/>
            <person name="Krepps M."/>
            <person name="McGregor P.A."/>
            <person name="Hong C."/>
            <person name="Park K.H."/>
            <person name="Akmal A."/>
            <person name="Feldman A."/>
            <person name="Lin J.S."/>
            <person name="Chang W.E."/>
            <person name="Higgs B.W."/>
            <person name="Demirev P."/>
            <person name="Lindquist J."/>
            <person name="Liem A."/>
            <person name="Fochler E."/>
            <person name="Read T.D."/>
            <person name="Tapia R."/>
            <person name="Johnson S."/>
            <person name="Bishop-Lilly K.A."/>
            <person name="Detter C."/>
            <person name="Han C."/>
            <person name="Sozhamannan S."/>
            <person name="Rosenzweig C.N."/>
            <person name="Skowronski E.W."/>
        </authorList>
    </citation>
    <scope>NUCLEOTIDE SEQUENCE [LARGE SCALE GENOMIC DNA]</scope>
    <source>
        <strain evidence="3 4">TPS4-2</strain>
    </source>
</reference>
<evidence type="ECO:0000259" key="2">
    <source>
        <dbReference type="Pfam" id="PF00850"/>
    </source>
</evidence>
<dbReference type="InterPro" id="IPR023696">
    <property type="entry name" value="Ureohydrolase_dom_sf"/>
</dbReference>
<dbReference type="GO" id="GO:0040029">
    <property type="term" value="P:epigenetic regulation of gene expression"/>
    <property type="evidence" value="ECO:0007669"/>
    <property type="project" value="TreeGrafter"/>
</dbReference>
<dbReference type="PANTHER" id="PTHR10625:SF10">
    <property type="entry name" value="HISTONE DEACETYLASE HDAC1"/>
    <property type="match status" value="1"/>
</dbReference>
<name>A0A432YP20_9GAMM</name>
<evidence type="ECO:0000313" key="3">
    <source>
        <dbReference type="EMBL" id="RUO62694.1"/>
    </source>
</evidence>
<gene>
    <name evidence="3" type="ORF">CWI73_09460</name>
</gene>
<comment type="similarity">
    <text evidence="1">Belongs to the histone deacetylase family.</text>
</comment>
<dbReference type="PANTHER" id="PTHR10625">
    <property type="entry name" value="HISTONE DEACETYLASE HDAC1-RELATED"/>
    <property type="match status" value="1"/>
</dbReference>
<feature type="domain" description="Histone deacetylase" evidence="2">
    <location>
        <begin position="20"/>
        <end position="303"/>
    </location>
</feature>
<dbReference type="RefSeq" id="WP_126752564.1">
    <property type="nucleotide sequence ID" value="NZ_JBHUMT010000004.1"/>
</dbReference>
<comment type="caution">
    <text evidence="3">The sequence shown here is derived from an EMBL/GenBank/DDBJ whole genome shotgun (WGS) entry which is preliminary data.</text>
</comment>
<sequence length="305" mass="33865">MSIVVFSHDDCLKHIPNEQHPECPARIEAINDQLIRSGLDFVLIRKEATEAPWEAIQAAHLQAHIDFIRSEIPEYDHEWIDPDTLVTPGSLAAALKAAGAAINAVDDVMTTPNKQAFCAVRPPGHHAMRTKTMGFCLFNNIAIAAYHAIEKHGLERVAIVDFDVHHGNGTEDIVQNDDRILFCSSFQQAFYPFTGEDTSTGNVHNVPLPAGCKGEQWQQAVSEKWFHVLDQFQPQLVLVSAGFDGHAEDDMSQFLLKEEDYHWISVKLKEIADKHCDGRIVSTLEGGYNLSALGRSVVAHLKGLL</sequence>
<evidence type="ECO:0000256" key="1">
    <source>
        <dbReference type="ARBA" id="ARBA00005947"/>
    </source>
</evidence>
<dbReference type="EMBL" id="PIQA01000011">
    <property type="protein sequence ID" value="RUO62694.1"/>
    <property type="molecule type" value="Genomic_DNA"/>
</dbReference>
<dbReference type="PRINTS" id="PR01270">
    <property type="entry name" value="HDASUPER"/>
</dbReference>
<dbReference type="InterPro" id="IPR000286">
    <property type="entry name" value="HDACs"/>
</dbReference>
<dbReference type="Proteomes" id="UP000288361">
    <property type="component" value="Unassembled WGS sequence"/>
</dbReference>
<proteinExistence type="inferred from homology"/>
<dbReference type="GO" id="GO:0004407">
    <property type="term" value="F:histone deacetylase activity"/>
    <property type="evidence" value="ECO:0007669"/>
    <property type="project" value="TreeGrafter"/>
</dbReference>
<dbReference type="InterPro" id="IPR037138">
    <property type="entry name" value="His_deacetylse_dom_sf"/>
</dbReference>
<dbReference type="AlphaFoldDB" id="A0A432YP20"/>